<sequence>MTRFGDLLDTTVTDVDAASEAVHADTILKFLFTSGSTKQPKAVVTTHGMLAHHQQMLLHAFPFLGEAPPVEFARTLDNLREIAPTVYFNVPKGVEMLTEALERDAALRATFFSRVKLFLCAGAGCRRSRGTGSMIQCPVSTGLSAFTVRFPTAGIRSR</sequence>
<gene>
    <name evidence="1" type="ORF">HAV22_01115</name>
</gene>
<accession>A0ABX0P6N5</accession>
<evidence type="ECO:0008006" key="3">
    <source>
        <dbReference type="Google" id="ProtNLM"/>
    </source>
</evidence>
<comment type="caution">
    <text evidence="1">The sequence shown here is derived from an EMBL/GenBank/DDBJ whole genome shotgun (WGS) entry which is preliminary data.</text>
</comment>
<dbReference type="Gene3D" id="3.40.50.12780">
    <property type="entry name" value="N-terminal domain of ligase-like"/>
    <property type="match status" value="1"/>
</dbReference>
<dbReference type="EMBL" id="JAAQOM010000001">
    <property type="protein sequence ID" value="NIA52254.1"/>
    <property type="molecule type" value="Genomic_DNA"/>
</dbReference>
<reference evidence="1 2" key="1">
    <citation type="submission" date="2020-03" db="EMBL/GenBank/DDBJ databases">
        <title>Genome sequence of strain Massilia sp. TW-1.</title>
        <authorList>
            <person name="Chaudhary D.K."/>
        </authorList>
    </citation>
    <scope>NUCLEOTIDE SEQUENCE [LARGE SCALE GENOMIC DNA]</scope>
    <source>
        <strain evidence="1 2">TW-1</strain>
    </source>
</reference>
<protein>
    <recommendedName>
        <fullName evidence="3">AMP-dependent synthetase/ligase domain-containing protein</fullName>
    </recommendedName>
</protein>
<evidence type="ECO:0000313" key="2">
    <source>
        <dbReference type="Proteomes" id="UP000716322"/>
    </source>
</evidence>
<proteinExistence type="predicted"/>
<evidence type="ECO:0000313" key="1">
    <source>
        <dbReference type="EMBL" id="NIA52254.1"/>
    </source>
</evidence>
<name>A0ABX0P6N5_9BURK</name>
<keyword evidence="2" id="KW-1185">Reference proteome</keyword>
<dbReference type="SUPFAM" id="SSF56801">
    <property type="entry name" value="Acetyl-CoA synthetase-like"/>
    <property type="match status" value="1"/>
</dbReference>
<dbReference type="RefSeq" id="WP_166855631.1">
    <property type="nucleotide sequence ID" value="NZ_JAAQOM010000001.1"/>
</dbReference>
<organism evidence="1 2">
    <name type="scientific">Telluria antibiotica</name>
    <dbReference type="NCBI Taxonomy" id="2717319"/>
    <lineage>
        <taxon>Bacteria</taxon>
        <taxon>Pseudomonadati</taxon>
        <taxon>Pseudomonadota</taxon>
        <taxon>Betaproteobacteria</taxon>
        <taxon>Burkholderiales</taxon>
        <taxon>Oxalobacteraceae</taxon>
        <taxon>Telluria group</taxon>
        <taxon>Telluria</taxon>
    </lineage>
</organism>
<dbReference type="Proteomes" id="UP000716322">
    <property type="component" value="Unassembled WGS sequence"/>
</dbReference>
<dbReference type="InterPro" id="IPR042099">
    <property type="entry name" value="ANL_N_sf"/>
</dbReference>